<evidence type="ECO:0000313" key="6">
    <source>
        <dbReference type="Ensembl" id="ENSFTIP00000014935.1"/>
    </source>
</evidence>
<dbReference type="Proteomes" id="UP000694562">
    <property type="component" value="Unplaced"/>
</dbReference>
<organism evidence="6 7">
    <name type="scientific">Falco tinnunculus</name>
    <name type="common">Common kestrel</name>
    <dbReference type="NCBI Taxonomy" id="100819"/>
    <lineage>
        <taxon>Eukaryota</taxon>
        <taxon>Metazoa</taxon>
        <taxon>Chordata</taxon>
        <taxon>Craniata</taxon>
        <taxon>Vertebrata</taxon>
        <taxon>Euteleostomi</taxon>
        <taxon>Archelosauria</taxon>
        <taxon>Archosauria</taxon>
        <taxon>Dinosauria</taxon>
        <taxon>Saurischia</taxon>
        <taxon>Theropoda</taxon>
        <taxon>Coelurosauria</taxon>
        <taxon>Aves</taxon>
        <taxon>Neognathae</taxon>
        <taxon>Neoaves</taxon>
        <taxon>Telluraves</taxon>
        <taxon>Australaves</taxon>
        <taxon>Falconiformes</taxon>
        <taxon>Falconidae</taxon>
        <taxon>Falco</taxon>
    </lineage>
</organism>
<feature type="compositionally biased region" description="Acidic residues" evidence="4">
    <location>
        <begin position="240"/>
        <end position="253"/>
    </location>
</feature>
<feature type="domain" description="Rho-GAP" evidence="5">
    <location>
        <begin position="23"/>
        <end position="212"/>
    </location>
</feature>
<proteinExistence type="inferred from homology"/>
<dbReference type="CDD" id="cd04393">
    <property type="entry name" value="RhoGAP_FAM13A1a"/>
    <property type="match status" value="1"/>
</dbReference>
<comment type="similarity">
    <text evidence="1">Belongs to the FAM13 family.</text>
</comment>
<evidence type="ECO:0000256" key="2">
    <source>
        <dbReference type="ARBA" id="ARBA00022468"/>
    </source>
</evidence>
<feature type="region of interest" description="Disordered" evidence="4">
    <location>
        <begin position="471"/>
        <end position="495"/>
    </location>
</feature>
<dbReference type="InterPro" id="IPR000198">
    <property type="entry name" value="RhoGAP_dom"/>
</dbReference>
<dbReference type="InterPro" id="IPR008936">
    <property type="entry name" value="Rho_GTPase_activation_prot"/>
</dbReference>
<feature type="compositionally biased region" description="Polar residues" evidence="4">
    <location>
        <begin position="620"/>
        <end position="634"/>
    </location>
</feature>
<dbReference type="GO" id="GO:0007165">
    <property type="term" value="P:signal transduction"/>
    <property type="evidence" value="ECO:0007669"/>
    <property type="project" value="InterPro"/>
</dbReference>
<dbReference type="PROSITE" id="PS50238">
    <property type="entry name" value="RHOGAP"/>
    <property type="match status" value="1"/>
</dbReference>
<dbReference type="PANTHER" id="PTHR15904">
    <property type="entry name" value="FAM13"/>
    <property type="match status" value="1"/>
</dbReference>
<dbReference type="Pfam" id="PF26116">
    <property type="entry name" value="FAM13A"/>
    <property type="match status" value="1"/>
</dbReference>
<keyword evidence="7" id="KW-1185">Reference proteome</keyword>
<dbReference type="Gene3D" id="1.10.555.10">
    <property type="entry name" value="Rho GTPase activation protein"/>
    <property type="match status" value="1"/>
</dbReference>
<dbReference type="Pfam" id="PF00620">
    <property type="entry name" value="RhoGAP"/>
    <property type="match status" value="1"/>
</dbReference>
<dbReference type="InterPro" id="IPR059029">
    <property type="entry name" value="FAM13A_dom"/>
</dbReference>
<dbReference type="PANTHER" id="PTHR15904:SF16">
    <property type="entry name" value="PROTEIN FAM13B"/>
    <property type="match status" value="1"/>
</dbReference>
<dbReference type="SMART" id="SM00324">
    <property type="entry name" value="RhoGAP"/>
    <property type="match status" value="1"/>
</dbReference>
<feature type="compositionally biased region" description="Basic and acidic residues" evidence="4">
    <location>
        <begin position="643"/>
        <end position="652"/>
    </location>
</feature>
<evidence type="ECO:0000256" key="4">
    <source>
        <dbReference type="SAM" id="MobiDB-lite"/>
    </source>
</evidence>
<protein>
    <recommendedName>
        <fullName evidence="3">Protein FAM13B</fullName>
    </recommendedName>
</protein>
<dbReference type="AlphaFoldDB" id="A0A8C4UMR9"/>
<feature type="region of interest" description="Disordered" evidence="4">
    <location>
        <begin position="604"/>
        <end position="652"/>
    </location>
</feature>
<evidence type="ECO:0000256" key="1">
    <source>
        <dbReference type="ARBA" id="ARBA00007549"/>
    </source>
</evidence>
<dbReference type="FunFam" id="1.10.555.10:FF:000020">
    <property type="entry name" value="protein FAM13B isoform X1"/>
    <property type="match status" value="1"/>
</dbReference>
<reference evidence="6" key="1">
    <citation type="submission" date="2025-08" db="UniProtKB">
        <authorList>
            <consortium name="Ensembl"/>
        </authorList>
    </citation>
    <scope>IDENTIFICATION</scope>
</reference>
<dbReference type="Ensembl" id="ENSFTIT00000015571.1">
    <property type="protein sequence ID" value="ENSFTIP00000014935.1"/>
    <property type="gene ID" value="ENSFTIG00000009761.1"/>
</dbReference>
<evidence type="ECO:0000313" key="7">
    <source>
        <dbReference type="Proteomes" id="UP000694562"/>
    </source>
</evidence>
<dbReference type="SUPFAM" id="SSF48350">
    <property type="entry name" value="GTPase activation domain, GAP"/>
    <property type="match status" value="1"/>
</dbReference>
<keyword evidence="2" id="KW-0343">GTPase activation</keyword>
<evidence type="ECO:0000259" key="5">
    <source>
        <dbReference type="PROSITE" id="PS50238"/>
    </source>
</evidence>
<reference evidence="6" key="2">
    <citation type="submission" date="2025-09" db="UniProtKB">
        <authorList>
            <consortium name="Ensembl"/>
        </authorList>
    </citation>
    <scope>IDENTIFICATION</scope>
</reference>
<sequence>MRKSSSPSLSNCNSVLANKIFGIPLDELQQEGQPDNEVPFIVRHVVDYIEEHGGLEQEGLFQVNGNAETVEWLRQRYDNGEDVDLVKEADVPSAISLLRFFLQELPEPVIPGSLHIHLMQLSQDYNNEDEFGRKLRFLLQQLPPVNYSLLKFLCKFLANVASHHEEIWSASSLAAVFGPDVFHIYTDVEDLKEQEIVSRIMAGLLENYYEFFENEEEDFSSTNDLSSITEQINDLLEEEEDVKLEQSEELPEDGTEKPVERPAVVHLDMTGSLSDSRSVTASTSAHISPISILPASAENDVIEDNDTGSSENTGDCSEVLVCNDLGSETMKHDTVTEEEESVQVPALPSAQTADVLLKPCDEGADVGGEDNSEGQNSILLGGNDRISSEMFLDSSSKTCDLNANTDSEVSGDGNINVSEEALGVQVPRLDLKNVSDGDKWEAPCPITFPLIDFKTMHLQREGEDPFPAFKSWQEDSESGEAQLSPQAGRMTNHPLEEDCHPILSHRSLDFGQSQRFLHDPETLDSSSKALSFVRTRRASFSSKDDKREDKTPYQLVKKLQKKIKQFEEQFEKEKNSKPSYSDIAANPKVLKWMTELTKLRKQIKDAKQRSSDGEFIPQTRPRSNTLPKSFGSSLDQEDEENGDEMRVVQKEKKPTKEATLELILKRLKEKRVERCLPEDIKKMTKDHLVEEKTSLQKSLLYYESQHGRPVTREERHIVKPLYDRYRLVKQMLTRASITPILGSPSTKRRGQMLQPIIEGETAHFFEEIKEEEEESDGLSTDLNDILKTAVQTQSVLSPVENSESDVEDGQEKLTRDLRLSSTRAASMPELLEQLWKARAEKKKLRKTLREFEEEFYQQNGRNVQKEDRVPMLDEYREYKKIKAKLRLLEVLISKQDSSKSI</sequence>
<feature type="region of interest" description="Disordered" evidence="4">
    <location>
        <begin position="240"/>
        <end position="261"/>
    </location>
</feature>
<accession>A0A8C4UMR9</accession>
<dbReference type="GO" id="GO:0005096">
    <property type="term" value="F:GTPase activator activity"/>
    <property type="evidence" value="ECO:0007669"/>
    <property type="project" value="UniProtKB-KW"/>
</dbReference>
<evidence type="ECO:0000256" key="3">
    <source>
        <dbReference type="ARBA" id="ARBA00074176"/>
    </source>
</evidence>
<name>A0A8C4UMR9_FALTI</name>
<dbReference type="InterPro" id="IPR039102">
    <property type="entry name" value="FAM13"/>
</dbReference>